<accession>A0AAN7B8A2</accession>
<evidence type="ECO:0000259" key="8">
    <source>
        <dbReference type="PROSITE" id="PS50858"/>
    </source>
</evidence>
<keyword evidence="3" id="KW-0677">Repeat</keyword>
<dbReference type="GO" id="GO:0006289">
    <property type="term" value="P:nucleotide-excision repair"/>
    <property type="evidence" value="ECO:0007669"/>
    <property type="project" value="InterPro"/>
</dbReference>
<evidence type="ECO:0000256" key="4">
    <source>
        <dbReference type="ARBA" id="ARBA00023015"/>
    </source>
</evidence>
<dbReference type="SUPFAM" id="SSF50729">
    <property type="entry name" value="PH domain-like"/>
    <property type="match status" value="1"/>
</dbReference>
<dbReference type="Pfam" id="PF08567">
    <property type="entry name" value="PH_TFIIH"/>
    <property type="match status" value="1"/>
</dbReference>
<feature type="domain" description="BSD" evidence="8">
    <location>
        <begin position="148"/>
        <end position="207"/>
    </location>
</feature>
<dbReference type="SUPFAM" id="SSF140383">
    <property type="entry name" value="BSD domain-like"/>
    <property type="match status" value="1"/>
</dbReference>
<feature type="domain" description="BSD" evidence="8">
    <location>
        <begin position="228"/>
        <end position="280"/>
    </location>
</feature>
<evidence type="ECO:0000256" key="3">
    <source>
        <dbReference type="ARBA" id="ARBA00022737"/>
    </source>
</evidence>
<dbReference type="InterPro" id="IPR011993">
    <property type="entry name" value="PH-like_dom_sf"/>
</dbReference>
<evidence type="ECO:0000313" key="9">
    <source>
        <dbReference type="EMBL" id="KAK4214014.1"/>
    </source>
</evidence>
<evidence type="ECO:0000256" key="7">
    <source>
        <dbReference type="SAM" id="MobiDB-lite"/>
    </source>
</evidence>
<dbReference type="InterPro" id="IPR027079">
    <property type="entry name" value="Tfb1/GTF2H1"/>
</dbReference>
<proteinExistence type="inferred from homology"/>
<dbReference type="GO" id="GO:0000439">
    <property type="term" value="C:transcription factor TFIIH core complex"/>
    <property type="evidence" value="ECO:0007669"/>
    <property type="project" value="InterPro"/>
</dbReference>
<evidence type="ECO:0000313" key="10">
    <source>
        <dbReference type="Proteomes" id="UP001301769"/>
    </source>
</evidence>
<dbReference type="Pfam" id="PF03909">
    <property type="entry name" value="BSD"/>
    <property type="match status" value="2"/>
</dbReference>
<organism evidence="9 10">
    <name type="scientific">Rhypophila decipiens</name>
    <dbReference type="NCBI Taxonomy" id="261697"/>
    <lineage>
        <taxon>Eukaryota</taxon>
        <taxon>Fungi</taxon>
        <taxon>Dikarya</taxon>
        <taxon>Ascomycota</taxon>
        <taxon>Pezizomycotina</taxon>
        <taxon>Sordariomycetes</taxon>
        <taxon>Sordariomycetidae</taxon>
        <taxon>Sordariales</taxon>
        <taxon>Naviculisporaceae</taxon>
        <taxon>Rhypophila</taxon>
    </lineage>
</organism>
<feature type="compositionally biased region" description="Acidic residues" evidence="7">
    <location>
        <begin position="472"/>
        <end position="482"/>
    </location>
</feature>
<reference evidence="9" key="1">
    <citation type="journal article" date="2023" name="Mol. Phylogenet. Evol.">
        <title>Genome-scale phylogeny and comparative genomics of the fungal order Sordariales.</title>
        <authorList>
            <person name="Hensen N."/>
            <person name="Bonometti L."/>
            <person name="Westerberg I."/>
            <person name="Brannstrom I.O."/>
            <person name="Guillou S."/>
            <person name="Cros-Aarteil S."/>
            <person name="Calhoun S."/>
            <person name="Haridas S."/>
            <person name="Kuo A."/>
            <person name="Mondo S."/>
            <person name="Pangilinan J."/>
            <person name="Riley R."/>
            <person name="LaButti K."/>
            <person name="Andreopoulos B."/>
            <person name="Lipzen A."/>
            <person name="Chen C."/>
            <person name="Yan M."/>
            <person name="Daum C."/>
            <person name="Ng V."/>
            <person name="Clum A."/>
            <person name="Steindorff A."/>
            <person name="Ohm R.A."/>
            <person name="Martin F."/>
            <person name="Silar P."/>
            <person name="Natvig D.O."/>
            <person name="Lalanne C."/>
            <person name="Gautier V."/>
            <person name="Ament-Velasquez S.L."/>
            <person name="Kruys A."/>
            <person name="Hutchinson M.I."/>
            <person name="Powell A.J."/>
            <person name="Barry K."/>
            <person name="Miller A.N."/>
            <person name="Grigoriev I.V."/>
            <person name="Debuchy R."/>
            <person name="Gladieux P."/>
            <person name="Hiltunen Thoren M."/>
            <person name="Johannesson H."/>
        </authorList>
    </citation>
    <scope>NUCLEOTIDE SEQUENCE</scope>
    <source>
        <strain evidence="9">PSN293</strain>
    </source>
</reference>
<keyword evidence="6" id="KW-0539">Nucleus</keyword>
<evidence type="ECO:0000256" key="5">
    <source>
        <dbReference type="ARBA" id="ARBA00023163"/>
    </source>
</evidence>
<dbReference type="InterPro" id="IPR005607">
    <property type="entry name" value="BSD_dom"/>
</dbReference>
<sequence length="649" mass="71088">MAVPRGSASYKKKDGVITFTDDKKYLIWSPGAGTGPPVVSLAVASIGKVQQTPDTSPKVILKVFENPRTDDGEAIPYLFHYTSTTNARAEANAIRDLIAELLALARGDDPNIPKPLNQGTSSNGGSAGASAAMSVASAANAKPSIARWFDDSTLMKDAELQLSLLKKDSSLSQVYVEARSTKPESISDAAFDAQFWSNRVGLLRAHAIELNQSKGAYNILSTIKPRVVDGELKLSLVKEQVQMIFQQHPLVKRIYNENVPKPLSEGDFWSRFFLSRLSKKLRGERILERDGGQDPLFDKYSEADNTMGFASKITASQVPHIIDVEANEENQGGFKRGNRQDVEMRPRKNVPIIRTLNSLSEKIMAEVAPTDGKLVVSAAAGGGGDDGDASLDNTFQELALRDLRDEAEMQKIALNVDKHNDFFQNQSSGISEESKMYAKQTPAEVMFDLQSDMEIMDKDASGGADLQKLIGIDDDSDSDTEAPDGVKKGAHVGSRAARKAATDQIFESLEKTKTEMYGLDTDELSPMDIPPDLTQKCLITNATSVEFVKQFWNSFLSGDAKRTEEVAYYADAVKRSIDRIGALAEEAEATRVKLDNQRKQDIKEHYKKSGKKLRYIPVRGGKNAVMAFFATTLAALNHAQGLYSSALKK</sequence>
<keyword evidence="10" id="KW-1185">Reference proteome</keyword>
<dbReference type="EMBL" id="MU858100">
    <property type="protein sequence ID" value="KAK4214014.1"/>
    <property type="molecule type" value="Genomic_DNA"/>
</dbReference>
<comment type="similarity">
    <text evidence="2">Belongs to the TFB1 family.</text>
</comment>
<dbReference type="Proteomes" id="UP001301769">
    <property type="component" value="Unassembled WGS sequence"/>
</dbReference>
<evidence type="ECO:0000256" key="1">
    <source>
        <dbReference type="ARBA" id="ARBA00004123"/>
    </source>
</evidence>
<dbReference type="Gene3D" id="2.30.29.30">
    <property type="entry name" value="Pleckstrin-homology domain (PH domain)/Phosphotyrosine-binding domain (PTB)"/>
    <property type="match status" value="1"/>
</dbReference>
<feature type="region of interest" description="Disordered" evidence="7">
    <location>
        <begin position="110"/>
        <end position="129"/>
    </location>
</feature>
<dbReference type="GO" id="GO:0006351">
    <property type="term" value="P:DNA-templated transcription"/>
    <property type="evidence" value="ECO:0007669"/>
    <property type="project" value="InterPro"/>
</dbReference>
<name>A0AAN7B8A2_9PEZI</name>
<feature type="region of interest" description="Disordered" evidence="7">
    <location>
        <begin position="469"/>
        <end position="495"/>
    </location>
</feature>
<dbReference type="SMART" id="SM00751">
    <property type="entry name" value="BSD"/>
    <property type="match status" value="2"/>
</dbReference>
<dbReference type="PANTHER" id="PTHR12856">
    <property type="entry name" value="TRANSCRIPTION INITIATION FACTOR IIH-RELATED"/>
    <property type="match status" value="1"/>
</dbReference>
<evidence type="ECO:0000256" key="6">
    <source>
        <dbReference type="ARBA" id="ARBA00023242"/>
    </source>
</evidence>
<dbReference type="PROSITE" id="PS50858">
    <property type="entry name" value="BSD"/>
    <property type="match status" value="2"/>
</dbReference>
<comment type="caution">
    <text evidence="9">The sequence shown here is derived from an EMBL/GenBank/DDBJ whole genome shotgun (WGS) entry which is preliminary data.</text>
</comment>
<reference evidence="9" key="2">
    <citation type="submission" date="2023-05" db="EMBL/GenBank/DDBJ databases">
        <authorList>
            <consortium name="Lawrence Berkeley National Laboratory"/>
            <person name="Steindorff A."/>
            <person name="Hensen N."/>
            <person name="Bonometti L."/>
            <person name="Westerberg I."/>
            <person name="Brannstrom I.O."/>
            <person name="Guillou S."/>
            <person name="Cros-Aarteil S."/>
            <person name="Calhoun S."/>
            <person name="Haridas S."/>
            <person name="Kuo A."/>
            <person name="Mondo S."/>
            <person name="Pangilinan J."/>
            <person name="Riley R."/>
            <person name="Labutti K."/>
            <person name="Andreopoulos B."/>
            <person name="Lipzen A."/>
            <person name="Chen C."/>
            <person name="Yanf M."/>
            <person name="Daum C."/>
            <person name="Ng V."/>
            <person name="Clum A."/>
            <person name="Ohm R."/>
            <person name="Martin F."/>
            <person name="Silar P."/>
            <person name="Natvig D."/>
            <person name="Lalanne C."/>
            <person name="Gautier V."/>
            <person name="Ament-Velasquez S.L."/>
            <person name="Kruys A."/>
            <person name="Hutchinson M.I."/>
            <person name="Powell A.J."/>
            <person name="Barry K."/>
            <person name="Miller A.N."/>
            <person name="Grigoriev I.V."/>
            <person name="Debuchy R."/>
            <person name="Gladieux P."/>
            <person name="Thoren M.H."/>
            <person name="Johannesson H."/>
        </authorList>
    </citation>
    <scope>NUCLEOTIDE SEQUENCE</scope>
    <source>
        <strain evidence="9">PSN293</strain>
    </source>
</reference>
<keyword evidence="4" id="KW-0805">Transcription regulation</keyword>
<comment type="subcellular location">
    <subcellularLocation>
        <location evidence="1">Nucleus</location>
    </subcellularLocation>
</comment>
<dbReference type="InterPro" id="IPR013876">
    <property type="entry name" value="TFIIH_BTF_p62_N"/>
</dbReference>
<keyword evidence="5" id="KW-0804">Transcription</keyword>
<dbReference type="InterPro" id="IPR035925">
    <property type="entry name" value="BSD_dom_sf"/>
</dbReference>
<dbReference type="Gene3D" id="1.10.3970.10">
    <property type="entry name" value="BSD domain"/>
    <property type="match status" value="1"/>
</dbReference>
<protein>
    <recommendedName>
        <fullName evidence="8">BSD domain-containing protein</fullName>
    </recommendedName>
</protein>
<dbReference type="AlphaFoldDB" id="A0AAN7B8A2"/>
<evidence type="ECO:0000256" key="2">
    <source>
        <dbReference type="ARBA" id="ARBA00009448"/>
    </source>
</evidence>
<gene>
    <name evidence="9" type="ORF">QBC37DRAFT_284732</name>
</gene>
<dbReference type="CDD" id="cd13229">
    <property type="entry name" value="PH_TFIIH"/>
    <property type="match status" value="1"/>
</dbReference>